<dbReference type="Proteomes" id="UP001165243">
    <property type="component" value="Unassembled WGS sequence"/>
</dbReference>
<feature type="transmembrane region" description="Helical" evidence="6">
    <location>
        <begin position="75"/>
        <end position="99"/>
    </location>
</feature>
<evidence type="ECO:0000256" key="4">
    <source>
        <dbReference type="ARBA" id="ARBA00022989"/>
    </source>
</evidence>
<comment type="subcellular location">
    <subcellularLocation>
        <location evidence="1">Cell membrane</location>
        <topology evidence="1">Multi-pass membrane protein</topology>
    </subcellularLocation>
</comment>
<proteinExistence type="predicted"/>
<dbReference type="PROSITE" id="PS50850">
    <property type="entry name" value="MFS"/>
    <property type="match status" value="1"/>
</dbReference>
<feature type="domain" description="Major facilitator superfamily (MFS) profile" evidence="7">
    <location>
        <begin position="10"/>
        <end position="454"/>
    </location>
</feature>
<feature type="transmembrane region" description="Helical" evidence="6">
    <location>
        <begin position="392"/>
        <end position="412"/>
    </location>
</feature>
<dbReference type="InterPro" id="IPR020846">
    <property type="entry name" value="MFS_dom"/>
</dbReference>
<dbReference type="SUPFAM" id="SSF103473">
    <property type="entry name" value="MFS general substrate transporter"/>
    <property type="match status" value="1"/>
</dbReference>
<evidence type="ECO:0000256" key="5">
    <source>
        <dbReference type="ARBA" id="ARBA00023136"/>
    </source>
</evidence>
<feature type="transmembrane region" description="Helical" evidence="6">
    <location>
        <begin position="286"/>
        <end position="312"/>
    </location>
</feature>
<feature type="transmembrane region" description="Helical" evidence="6">
    <location>
        <begin position="432"/>
        <end position="450"/>
    </location>
</feature>
<dbReference type="GO" id="GO:0005886">
    <property type="term" value="C:plasma membrane"/>
    <property type="evidence" value="ECO:0007669"/>
    <property type="project" value="UniProtKB-SubCell"/>
</dbReference>
<evidence type="ECO:0000313" key="8">
    <source>
        <dbReference type="EMBL" id="GMB86476.1"/>
    </source>
</evidence>
<keyword evidence="4 6" id="KW-1133">Transmembrane helix</keyword>
<evidence type="ECO:0000256" key="2">
    <source>
        <dbReference type="ARBA" id="ARBA00022448"/>
    </source>
</evidence>
<gene>
    <name evidence="8" type="ORF">ME0900_08490</name>
</gene>
<feature type="transmembrane region" description="Helical" evidence="6">
    <location>
        <begin position="44"/>
        <end position="68"/>
    </location>
</feature>
<evidence type="ECO:0000256" key="3">
    <source>
        <dbReference type="ARBA" id="ARBA00022692"/>
    </source>
</evidence>
<keyword evidence="2" id="KW-0813">Transport</keyword>
<comment type="caution">
    <text evidence="8">The sequence shown here is derived from an EMBL/GenBank/DDBJ whole genome shotgun (WGS) entry which is preliminary data.</text>
</comment>
<reference evidence="8" key="1">
    <citation type="submission" date="2023-04" db="EMBL/GenBank/DDBJ databases">
        <title>Draft genome sequences of Lactobacillus delbrueckii subsp. bulgaricus ME-900 and ME-901 with improved acid tolerance.</title>
        <authorList>
            <person name="Ishida T."/>
            <person name="Yamamoto E."/>
            <person name="Koizumi A."/>
            <person name="Fujiwara S."/>
            <person name="Makino S."/>
            <person name="Kano H."/>
            <person name="Kimura K."/>
        </authorList>
    </citation>
    <scope>NUCLEOTIDE SEQUENCE</scope>
    <source>
        <strain evidence="8">ME-900</strain>
    </source>
</reference>
<evidence type="ECO:0000259" key="7">
    <source>
        <dbReference type="PROSITE" id="PS50850"/>
    </source>
</evidence>
<dbReference type="PRINTS" id="PR01036">
    <property type="entry name" value="TCRTETB"/>
</dbReference>
<keyword evidence="5 6" id="KW-0472">Membrane</keyword>
<dbReference type="Gene3D" id="1.20.1250.20">
    <property type="entry name" value="MFS general substrate transporter like domains"/>
    <property type="match status" value="1"/>
</dbReference>
<dbReference type="PANTHER" id="PTHR42718">
    <property type="entry name" value="MAJOR FACILITATOR SUPERFAMILY MULTIDRUG TRANSPORTER MFSC"/>
    <property type="match status" value="1"/>
</dbReference>
<feature type="transmembrane region" description="Helical" evidence="6">
    <location>
        <begin position="221"/>
        <end position="240"/>
    </location>
</feature>
<sequence length="460" mass="49684">MEKSSKVNLAIFSAGLMTFIGILNETSMNVTYPLLVKEFHQPLATVQWITTAYLLTVTIVMGTTAYLLKQVQARWLHLGAALSFICGCIICALTSSFPLMLAGRIIQGIATGFSTPIMFQLIFTQVTKQKLGLMTGFAGMIISFAPALGPTYGGLVVSAASWRIIFWLLLPLALVSLIGGQVYIRNQVSGQKKKFDAPSLLLLGLALFAIIYALSLIGTSSLSWLLLLAGAVLFTLFVFVNKRGNSHLLNLAIFKEKTVCLAALTYFFLQLVNIGLSVAVPVYAQYALAASSLISGLILLPGSCMGAVISPFAGKLADKRGFKFPLTLGGCLFLLGNCLLLVLQPLLTPVLIVVCHIVIRSGFNLSFANTISNTSTLVYRKNVADVNSSFNMLQQFAGSVGVSLATALISLAQKTGRGTLAQRSYQGGKYDFIMFSCLALVTLLAIWQNFRLQEQKNKEN</sequence>
<feature type="transmembrane region" description="Helical" evidence="6">
    <location>
        <begin position="7"/>
        <end position="24"/>
    </location>
</feature>
<name>A0AAV5PK26_LACDE</name>
<keyword evidence="3 6" id="KW-0812">Transmembrane</keyword>
<organism evidence="8 9">
    <name type="scientific">Lactobacillus delbrueckii subsp. bulgaricus</name>
    <dbReference type="NCBI Taxonomy" id="1585"/>
    <lineage>
        <taxon>Bacteria</taxon>
        <taxon>Bacillati</taxon>
        <taxon>Bacillota</taxon>
        <taxon>Bacilli</taxon>
        <taxon>Lactobacillales</taxon>
        <taxon>Lactobacillaceae</taxon>
        <taxon>Lactobacillus</taxon>
    </lineage>
</organism>
<dbReference type="InterPro" id="IPR036259">
    <property type="entry name" value="MFS_trans_sf"/>
</dbReference>
<dbReference type="GO" id="GO:0022857">
    <property type="term" value="F:transmembrane transporter activity"/>
    <property type="evidence" value="ECO:0007669"/>
    <property type="project" value="InterPro"/>
</dbReference>
<protein>
    <submittedName>
        <fullName evidence="8">Major facilitator superfamily transporter</fullName>
    </submittedName>
</protein>
<feature type="transmembrane region" description="Helical" evidence="6">
    <location>
        <begin position="324"/>
        <end position="344"/>
    </location>
</feature>
<dbReference type="InterPro" id="IPR011701">
    <property type="entry name" value="MFS"/>
</dbReference>
<evidence type="ECO:0000313" key="9">
    <source>
        <dbReference type="Proteomes" id="UP001165243"/>
    </source>
</evidence>
<dbReference type="Pfam" id="PF07690">
    <property type="entry name" value="MFS_1"/>
    <property type="match status" value="1"/>
</dbReference>
<feature type="transmembrane region" description="Helical" evidence="6">
    <location>
        <begin position="350"/>
        <end position="371"/>
    </location>
</feature>
<dbReference type="EMBL" id="BSWK01000011">
    <property type="protein sequence ID" value="GMB86476.1"/>
    <property type="molecule type" value="Genomic_DNA"/>
</dbReference>
<feature type="transmembrane region" description="Helical" evidence="6">
    <location>
        <begin position="164"/>
        <end position="183"/>
    </location>
</feature>
<dbReference type="Gene3D" id="1.20.1720.10">
    <property type="entry name" value="Multidrug resistance protein D"/>
    <property type="match status" value="1"/>
</dbReference>
<feature type="transmembrane region" description="Helical" evidence="6">
    <location>
        <begin position="195"/>
        <end position="215"/>
    </location>
</feature>
<feature type="transmembrane region" description="Helical" evidence="6">
    <location>
        <begin position="105"/>
        <end position="124"/>
    </location>
</feature>
<evidence type="ECO:0000256" key="1">
    <source>
        <dbReference type="ARBA" id="ARBA00004651"/>
    </source>
</evidence>
<accession>A0AAV5PK26</accession>
<feature type="transmembrane region" description="Helical" evidence="6">
    <location>
        <begin position="131"/>
        <end position="152"/>
    </location>
</feature>
<feature type="transmembrane region" description="Helical" evidence="6">
    <location>
        <begin position="261"/>
        <end position="280"/>
    </location>
</feature>
<dbReference type="RefSeq" id="WP_014565112.1">
    <property type="nucleotide sequence ID" value="NZ_BSWJ01000014.1"/>
</dbReference>
<evidence type="ECO:0000256" key="6">
    <source>
        <dbReference type="SAM" id="Phobius"/>
    </source>
</evidence>
<dbReference type="AlphaFoldDB" id="A0AAV5PK26"/>
<dbReference type="PANTHER" id="PTHR42718:SF9">
    <property type="entry name" value="MAJOR FACILITATOR SUPERFAMILY MULTIDRUG TRANSPORTER MFSC"/>
    <property type="match status" value="1"/>
</dbReference>